<dbReference type="UniPathway" id="UPA00344"/>
<evidence type="ECO:0000256" key="5">
    <source>
        <dbReference type="ARBA" id="ARBA00047317"/>
    </source>
</evidence>
<dbReference type="Gene3D" id="2.170.190.11">
    <property type="entry name" value="Molybdopterin biosynthesis moea protein, domain 3"/>
    <property type="match status" value="1"/>
</dbReference>
<dbReference type="PANTHER" id="PTHR10192">
    <property type="entry name" value="MOLYBDOPTERIN BIOSYNTHESIS PROTEIN"/>
    <property type="match status" value="1"/>
</dbReference>
<keyword evidence="7" id="KW-0812">Transmembrane</keyword>
<dbReference type="GO" id="GO:0005737">
    <property type="term" value="C:cytoplasm"/>
    <property type="evidence" value="ECO:0007669"/>
    <property type="project" value="TreeGrafter"/>
</dbReference>
<accession>A0A7C5PLE7</accession>
<dbReference type="InterPro" id="IPR038987">
    <property type="entry name" value="MoeA-like"/>
</dbReference>
<evidence type="ECO:0000256" key="3">
    <source>
        <dbReference type="ARBA" id="ARBA00010763"/>
    </source>
</evidence>
<dbReference type="SUPFAM" id="SSF63882">
    <property type="entry name" value="MoeA N-terminal region -like"/>
    <property type="match status" value="1"/>
</dbReference>
<proteinExistence type="inferred from homology"/>
<keyword evidence="7" id="KW-1133">Transmembrane helix</keyword>
<dbReference type="SMART" id="SM00852">
    <property type="entry name" value="MoCF_biosynth"/>
    <property type="match status" value="1"/>
</dbReference>
<dbReference type="GO" id="GO:0061599">
    <property type="term" value="F:molybdopterin molybdotransferase activity"/>
    <property type="evidence" value="ECO:0007669"/>
    <property type="project" value="UniProtKB-UniRule"/>
</dbReference>
<evidence type="ECO:0000256" key="4">
    <source>
        <dbReference type="ARBA" id="ARBA00023150"/>
    </source>
</evidence>
<dbReference type="PROSITE" id="PS01078">
    <property type="entry name" value="MOCF_BIOSYNTHESIS_1"/>
    <property type="match status" value="1"/>
</dbReference>
<dbReference type="GO" id="GO:0046872">
    <property type="term" value="F:metal ion binding"/>
    <property type="evidence" value="ECO:0007669"/>
    <property type="project" value="UniProtKB-UniRule"/>
</dbReference>
<keyword evidence="6" id="KW-0479">Metal-binding</keyword>
<keyword evidence="4 6" id="KW-0501">Molybdenum cofactor biosynthesis</keyword>
<dbReference type="AlphaFoldDB" id="A0A7C5PLE7"/>
<evidence type="ECO:0000256" key="2">
    <source>
        <dbReference type="ARBA" id="ARBA00005046"/>
    </source>
</evidence>
<evidence type="ECO:0000256" key="6">
    <source>
        <dbReference type="RuleBase" id="RU365090"/>
    </source>
</evidence>
<comment type="cofactor">
    <cofactor evidence="6">
        <name>Mg(2+)</name>
        <dbReference type="ChEBI" id="CHEBI:18420"/>
    </cofactor>
</comment>
<dbReference type="Pfam" id="PF03453">
    <property type="entry name" value="MoeA_N"/>
    <property type="match status" value="1"/>
</dbReference>
<dbReference type="InterPro" id="IPR005110">
    <property type="entry name" value="MoeA_linker/N"/>
</dbReference>
<keyword evidence="6" id="KW-0460">Magnesium</keyword>
<protein>
    <recommendedName>
        <fullName evidence="6">Molybdopterin molybdenumtransferase</fullName>
        <ecNumber evidence="6">2.10.1.1</ecNumber>
    </recommendedName>
</protein>
<comment type="caution">
    <text evidence="9">The sequence shown here is derived from an EMBL/GenBank/DDBJ whole genome shotgun (WGS) entry which is preliminary data.</text>
</comment>
<dbReference type="Pfam" id="PF00994">
    <property type="entry name" value="MoCF_biosynth"/>
    <property type="match status" value="1"/>
</dbReference>
<dbReference type="InterPro" id="IPR008284">
    <property type="entry name" value="MoCF_biosynth_CS"/>
</dbReference>
<dbReference type="Gene3D" id="3.90.105.10">
    <property type="entry name" value="Molybdopterin biosynthesis moea protein, domain 2"/>
    <property type="match status" value="1"/>
</dbReference>
<comment type="function">
    <text evidence="1 6">Catalyzes the insertion of molybdate into adenylated molybdopterin with the concomitant release of AMP.</text>
</comment>
<dbReference type="InterPro" id="IPR036425">
    <property type="entry name" value="MoaB/Mog-like_dom_sf"/>
</dbReference>
<dbReference type="PANTHER" id="PTHR10192:SF5">
    <property type="entry name" value="GEPHYRIN"/>
    <property type="match status" value="1"/>
</dbReference>
<comment type="similarity">
    <text evidence="3 6">Belongs to the MoeA family.</text>
</comment>
<keyword evidence="6" id="KW-0808">Transferase</keyword>
<comment type="pathway">
    <text evidence="2 6">Cofactor biosynthesis; molybdopterin biosynthesis.</text>
</comment>
<dbReference type="GO" id="GO:0006777">
    <property type="term" value="P:Mo-molybdopterin cofactor biosynthetic process"/>
    <property type="evidence" value="ECO:0007669"/>
    <property type="project" value="UniProtKB-UniRule"/>
</dbReference>
<reference evidence="9" key="1">
    <citation type="journal article" date="2020" name="mSystems">
        <title>Genome- and Community-Level Interaction Insights into Carbon Utilization and Element Cycling Functions of Hydrothermarchaeota in Hydrothermal Sediment.</title>
        <authorList>
            <person name="Zhou Z."/>
            <person name="Liu Y."/>
            <person name="Xu W."/>
            <person name="Pan J."/>
            <person name="Luo Z.H."/>
            <person name="Li M."/>
        </authorList>
    </citation>
    <scope>NUCLEOTIDE SEQUENCE [LARGE SCALE GENOMIC DNA]</scope>
    <source>
        <strain evidence="9">SpSt-1019</strain>
    </source>
</reference>
<dbReference type="EC" id="2.10.1.1" evidence="6"/>
<dbReference type="EMBL" id="DRUY01000026">
    <property type="protein sequence ID" value="HHI65033.1"/>
    <property type="molecule type" value="Genomic_DNA"/>
</dbReference>
<dbReference type="SUPFAM" id="SSF53218">
    <property type="entry name" value="Molybdenum cofactor biosynthesis proteins"/>
    <property type="match status" value="1"/>
</dbReference>
<evidence type="ECO:0000259" key="8">
    <source>
        <dbReference type="SMART" id="SM00852"/>
    </source>
</evidence>
<feature type="transmembrane region" description="Helical" evidence="7">
    <location>
        <begin position="285"/>
        <end position="304"/>
    </location>
</feature>
<feature type="domain" description="MoaB/Mog" evidence="8">
    <location>
        <begin position="177"/>
        <end position="310"/>
    </location>
</feature>
<evidence type="ECO:0000313" key="9">
    <source>
        <dbReference type="EMBL" id="HHI65033.1"/>
    </source>
</evidence>
<comment type="catalytic activity">
    <reaction evidence="5">
        <text>adenylyl-molybdopterin + molybdate = Mo-molybdopterin + AMP + H(+)</text>
        <dbReference type="Rhea" id="RHEA:35047"/>
        <dbReference type="ChEBI" id="CHEBI:15378"/>
        <dbReference type="ChEBI" id="CHEBI:36264"/>
        <dbReference type="ChEBI" id="CHEBI:62727"/>
        <dbReference type="ChEBI" id="CHEBI:71302"/>
        <dbReference type="ChEBI" id="CHEBI:456215"/>
        <dbReference type="EC" id="2.10.1.1"/>
    </reaction>
</comment>
<sequence>MVELSEGKRDYLDIVEELLRFLPPANSQEVTSTHCVGEVLYEDVVLKENFPKYFVSRFDGYLCKGQPPFKLVKEIYPGDDLIFSIDEGCCIFLATGSFVKEIESNLQFFKIEDVKIDGNLITPLFEETKNNWIKPGSDFLAGDKIFSSGKKLSYKDKFALELLGIRLVKVFKRLNLSIINTGTELINKGDLSQVVPLSSWIISPIAHSDGFNVIQSGPIADNEILLEEVLRENSNSDIILFIGGTGKGKRDVIRKVLNSKARPIFEKFNTPIGKNSYAYLYDDKIILGFSGIIQASVALYYLILRSLIFKQRGLKFENLVDFCEIQEKPVNGKCNWYLNEKIENGKLILKKCNFLNSEFVAFHLNKELFIQKTDF</sequence>
<evidence type="ECO:0000256" key="7">
    <source>
        <dbReference type="SAM" id="Phobius"/>
    </source>
</evidence>
<dbReference type="InterPro" id="IPR001453">
    <property type="entry name" value="MoaB/Mog_dom"/>
</dbReference>
<keyword evidence="7" id="KW-0472">Membrane</keyword>
<dbReference type="Gene3D" id="3.40.980.10">
    <property type="entry name" value="MoaB/Mog-like domain"/>
    <property type="match status" value="1"/>
</dbReference>
<name>A0A7C5PLE7_9BACT</name>
<dbReference type="InterPro" id="IPR036135">
    <property type="entry name" value="MoeA_linker/N_sf"/>
</dbReference>
<evidence type="ECO:0000256" key="1">
    <source>
        <dbReference type="ARBA" id="ARBA00002901"/>
    </source>
</evidence>
<gene>
    <name evidence="9" type="ORF">ENL70_00610</name>
</gene>
<keyword evidence="6" id="KW-0500">Molybdenum</keyword>
<organism evidence="9">
    <name type="scientific">Thermodesulfobium narugense</name>
    <dbReference type="NCBI Taxonomy" id="184064"/>
    <lineage>
        <taxon>Bacteria</taxon>
        <taxon>Pseudomonadati</taxon>
        <taxon>Thermodesulfobiota</taxon>
        <taxon>Thermodesulfobiia</taxon>
        <taxon>Thermodesulfobiales</taxon>
        <taxon>Thermodesulfobiaceae</taxon>
        <taxon>Thermodesulfobium</taxon>
    </lineage>
</organism>